<dbReference type="CDD" id="cd12232">
    <property type="entry name" value="RRM3_U2AF65"/>
    <property type="match status" value="1"/>
</dbReference>
<feature type="non-terminal residue" evidence="6">
    <location>
        <position position="1"/>
    </location>
</feature>
<dbReference type="PROSITE" id="PS50102">
    <property type="entry name" value="RRM"/>
    <property type="match status" value="1"/>
</dbReference>
<evidence type="ECO:0000313" key="6">
    <source>
        <dbReference type="EMBL" id="KIO16934.1"/>
    </source>
</evidence>
<name>A0A0C3Q327_9AGAM</name>
<dbReference type="CDD" id="cd12231">
    <property type="entry name" value="RRM2_U2AF65"/>
    <property type="match status" value="1"/>
</dbReference>
<dbReference type="AlphaFoldDB" id="A0A0C3Q327"/>
<dbReference type="InterPro" id="IPR035979">
    <property type="entry name" value="RBD_domain_sf"/>
</dbReference>
<feature type="domain" description="RRM" evidence="5">
    <location>
        <begin position="57"/>
        <end position="135"/>
    </location>
</feature>
<evidence type="ECO:0000256" key="1">
    <source>
        <dbReference type="ARBA" id="ARBA00022664"/>
    </source>
</evidence>
<dbReference type="Proteomes" id="UP000054248">
    <property type="component" value="Unassembled WGS sequence"/>
</dbReference>
<dbReference type="SUPFAM" id="SSF54928">
    <property type="entry name" value="RNA-binding domain, RBD"/>
    <property type="match status" value="1"/>
</dbReference>
<evidence type="ECO:0000259" key="5">
    <source>
        <dbReference type="PROSITE" id="PS50102"/>
    </source>
</evidence>
<dbReference type="STRING" id="1051891.A0A0C3Q327"/>
<evidence type="ECO:0000256" key="2">
    <source>
        <dbReference type="ARBA" id="ARBA00022884"/>
    </source>
</evidence>
<reference evidence="7" key="2">
    <citation type="submission" date="2015-01" db="EMBL/GenBank/DDBJ databases">
        <title>Evolutionary Origins and Diversification of the Mycorrhizal Mutualists.</title>
        <authorList>
            <consortium name="DOE Joint Genome Institute"/>
            <consortium name="Mycorrhizal Genomics Consortium"/>
            <person name="Kohler A."/>
            <person name="Kuo A."/>
            <person name="Nagy L.G."/>
            <person name="Floudas D."/>
            <person name="Copeland A."/>
            <person name="Barry K.W."/>
            <person name="Cichocki N."/>
            <person name="Veneault-Fourrey C."/>
            <person name="LaButti K."/>
            <person name="Lindquist E.A."/>
            <person name="Lipzen A."/>
            <person name="Lundell T."/>
            <person name="Morin E."/>
            <person name="Murat C."/>
            <person name="Riley R."/>
            <person name="Ohm R."/>
            <person name="Sun H."/>
            <person name="Tunlid A."/>
            <person name="Henrissat B."/>
            <person name="Grigoriev I.V."/>
            <person name="Hibbett D.S."/>
            <person name="Martin F."/>
        </authorList>
    </citation>
    <scope>NUCLEOTIDE SEQUENCE [LARGE SCALE GENOMIC DNA]</scope>
    <source>
        <strain evidence="7">MUT 4182</strain>
    </source>
</reference>
<organism evidence="6 7">
    <name type="scientific">Tulasnella calospora MUT 4182</name>
    <dbReference type="NCBI Taxonomy" id="1051891"/>
    <lineage>
        <taxon>Eukaryota</taxon>
        <taxon>Fungi</taxon>
        <taxon>Dikarya</taxon>
        <taxon>Basidiomycota</taxon>
        <taxon>Agaricomycotina</taxon>
        <taxon>Agaricomycetes</taxon>
        <taxon>Cantharellales</taxon>
        <taxon>Tulasnellaceae</taxon>
        <taxon>Tulasnella</taxon>
    </lineage>
</organism>
<gene>
    <name evidence="6" type="ORF">M407DRAFT_85455</name>
</gene>
<dbReference type="OrthoDB" id="10266058at2759"/>
<dbReference type="FunFam" id="3.30.70.330:FF:000676">
    <property type="entry name" value="U2 snRNP auxiliary factor large subunit"/>
    <property type="match status" value="1"/>
</dbReference>
<proteinExistence type="predicted"/>
<dbReference type="FunFam" id="3.30.70.330:FF:000097">
    <property type="entry name" value="U2 snRNP auxiliary factor large subunit"/>
    <property type="match status" value="1"/>
</dbReference>
<protein>
    <recommendedName>
        <fullName evidence="5">RRM domain-containing protein</fullName>
    </recommendedName>
</protein>
<reference evidence="6 7" key="1">
    <citation type="submission" date="2014-04" db="EMBL/GenBank/DDBJ databases">
        <authorList>
            <consortium name="DOE Joint Genome Institute"/>
            <person name="Kuo A."/>
            <person name="Girlanda M."/>
            <person name="Perotto S."/>
            <person name="Kohler A."/>
            <person name="Nagy L.G."/>
            <person name="Floudas D."/>
            <person name="Copeland A."/>
            <person name="Barry K.W."/>
            <person name="Cichocki N."/>
            <person name="Veneault-Fourrey C."/>
            <person name="LaButti K."/>
            <person name="Lindquist E.A."/>
            <person name="Lipzen A."/>
            <person name="Lundell T."/>
            <person name="Morin E."/>
            <person name="Murat C."/>
            <person name="Sun H."/>
            <person name="Tunlid A."/>
            <person name="Henrissat B."/>
            <person name="Grigoriev I.V."/>
            <person name="Hibbett D.S."/>
            <person name="Martin F."/>
            <person name="Nordberg H.P."/>
            <person name="Cantor M.N."/>
            <person name="Hua S.X."/>
        </authorList>
    </citation>
    <scope>NUCLEOTIDE SEQUENCE [LARGE SCALE GENOMIC DNA]</scope>
    <source>
        <strain evidence="6 7">MUT 4182</strain>
    </source>
</reference>
<evidence type="ECO:0000256" key="3">
    <source>
        <dbReference type="ARBA" id="ARBA00023187"/>
    </source>
</evidence>
<dbReference type="GO" id="GO:0003723">
    <property type="term" value="F:RNA binding"/>
    <property type="evidence" value="ECO:0007669"/>
    <property type="project" value="UniProtKB-UniRule"/>
</dbReference>
<dbReference type="PANTHER" id="PTHR23139">
    <property type="entry name" value="RNA-BINDING PROTEIN"/>
    <property type="match status" value="1"/>
</dbReference>
<dbReference type="InterPro" id="IPR000504">
    <property type="entry name" value="RRM_dom"/>
</dbReference>
<accession>A0A0C3Q327</accession>
<dbReference type="SMART" id="SM00360">
    <property type="entry name" value="RRM"/>
    <property type="match status" value="1"/>
</dbReference>
<keyword evidence="1" id="KW-0507">mRNA processing</keyword>
<keyword evidence="2 4" id="KW-0694">RNA-binding</keyword>
<dbReference type="Pfam" id="PF00076">
    <property type="entry name" value="RRM_1"/>
    <property type="match status" value="1"/>
</dbReference>
<dbReference type="Gene3D" id="3.30.70.330">
    <property type="match status" value="3"/>
</dbReference>
<dbReference type="GO" id="GO:0008380">
    <property type="term" value="P:RNA splicing"/>
    <property type="evidence" value="ECO:0007669"/>
    <property type="project" value="UniProtKB-KW"/>
</dbReference>
<evidence type="ECO:0000256" key="4">
    <source>
        <dbReference type="PROSITE-ProRule" id="PRU00176"/>
    </source>
</evidence>
<dbReference type="InterPro" id="IPR012677">
    <property type="entry name" value="Nucleotide-bd_a/b_plait_sf"/>
</dbReference>
<evidence type="ECO:0000313" key="7">
    <source>
        <dbReference type="Proteomes" id="UP000054248"/>
    </source>
</evidence>
<dbReference type="EMBL" id="KN823457">
    <property type="protein sequence ID" value="KIO16934.1"/>
    <property type="molecule type" value="Genomic_DNA"/>
</dbReference>
<dbReference type="HOGENOM" id="CLU_021795_1_0_1"/>
<sequence length="310" mass="33029">QFRNAEDATAAMAFDGIIFQSGPLKIRRPKDYVGSDLVPQGVHVPGVVSTIVPDSPNKIFVGGLPTYLNDEQVMELLKSFGELKAFNLVKDSSTGLSKGFAFFEYVDSSATDLAIQGLNGMELGDRYLVVQRASVGAKGIASTPGMPSAEEYSQGMGVTVVPRPFIPATVDLADQPAARILLMLNMVTPEDLTNDSEYEEILEDIRAECGNYGDVDGLVIPRPPKKDKSGWQPGSVNQEKEAALAAANEGVGRVYVRYTDAGGAANALKALAGRSFAGRSIIATLLGDEANHIFEQVVPASSALDEDDEE</sequence>
<keyword evidence="7" id="KW-1185">Reference proteome</keyword>
<dbReference type="GO" id="GO:0006397">
    <property type="term" value="P:mRNA processing"/>
    <property type="evidence" value="ECO:0007669"/>
    <property type="project" value="UniProtKB-KW"/>
</dbReference>
<keyword evidence="3" id="KW-0508">mRNA splicing</keyword>